<dbReference type="InterPro" id="IPR001851">
    <property type="entry name" value="ABC_transp_permease"/>
</dbReference>
<proteinExistence type="predicted"/>
<evidence type="ECO:0000256" key="5">
    <source>
        <dbReference type="ARBA" id="ARBA00023136"/>
    </source>
</evidence>
<dbReference type="PANTHER" id="PTHR30482">
    <property type="entry name" value="HIGH-AFFINITY BRANCHED-CHAIN AMINO ACID TRANSPORT SYSTEM PERMEASE"/>
    <property type="match status" value="1"/>
</dbReference>
<feature type="transmembrane region" description="Helical" evidence="6">
    <location>
        <begin position="212"/>
        <end position="236"/>
    </location>
</feature>
<feature type="transmembrane region" description="Helical" evidence="6">
    <location>
        <begin position="88"/>
        <end position="106"/>
    </location>
</feature>
<organism evidence="7 8">
    <name type="scientific">Qiania dongpingensis</name>
    <dbReference type="NCBI Taxonomy" id="2763669"/>
    <lineage>
        <taxon>Bacteria</taxon>
        <taxon>Bacillati</taxon>
        <taxon>Bacillota</taxon>
        <taxon>Clostridia</taxon>
        <taxon>Lachnospirales</taxon>
        <taxon>Lachnospiraceae</taxon>
        <taxon>Qiania</taxon>
    </lineage>
</organism>
<comment type="subcellular location">
    <subcellularLocation>
        <location evidence="1">Cell membrane</location>
        <topology evidence="1">Multi-pass membrane protein</topology>
    </subcellularLocation>
</comment>
<feature type="transmembrane region" description="Helical" evidence="6">
    <location>
        <begin position="113"/>
        <end position="131"/>
    </location>
</feature>
<dbReference type="GO" id="GO:0015658">
    <property type="term" value="F:branched-chain amino acid transmembrane transporter activity"/>
    <property type="evidence" value="ECO:0007669"/>
    <property type="project" value="InterPro"/>
</dbReference>
<evidence type="ECO:0000313" key="7">
    <source>
        <dbReference type="EMBL" id="QNM06685.1"/>
    </source>
</evidence>
<evidence type="ECO:0000256" key="3">
    <source>
        <dbReference type="ARBA" id="ARBA00022692"/>
    </source>
</evidence>
<keyword evidence="3 6" id="KW-0812">Transmembrane</keyword>
<dbReference type="EMBL" id="CP060634">
    <property type="protein sequence ID" value="QNM06685.1"/>
    <property type="molecule type" value="Genomic_DNA"/>
</dbReference>
<evidence type="ECO:0000256" key="2">
    <source>
        <dbReference type="ARBA" id="ARBA00022475"/>
    </source>
</evidence>
<keyword evidence="8" id="KW-1185">Reference proteome</keyword>
<dbReference type="KEGG" id="qdo:H9Q78_06115"/>
<dbReference type="AlphaFoldDB" id="A0A7G9G7A3"/>
<dbReference type="InterPro" id="IPR043428">
    <property type="entry name" value="LivM-like"/>
</dbReference>
<evidence type="ECO:0000256" key="1">
    <source>
        <dbReference type="ARBA" id="ARBA00004651"/>
    </source>
</evidence>
<feature type="transmembrane region" description="Helical" evidence="6">
    <location>
        <begin position="163"/>
        <end position="181"/>
    </location>
</feature>
<gene>
    <name evidence="7" type="ORF">H9Q78_06115</name>
</gene>
<sequence length="329" mass="35611">MKEKIRSNNLIKCLIAVVVALLVPAILGFSEYLCLIACFATIYIVAVSGLDVLFGYSGQISMGHAAFYAIGAYGAGILYKHLGVPQIPAMLIASVIACGIGALLALPASKLKFHFLSLATIAFGEIVYQIASHSPNNITGNFNGFFTDKLHIFGLQINTNVKFYFFGVLCVVVFLIIKNFIVKSRTGRALIAIRENTQAAEGMGVNVRKYKVIAFAVSAFFVAFAGGMYVNLVGYLHPDMYQQKQSVLFVTMMLFGGSGSLTGPVIGAVAVEVILESLRMFEEYQMLIYGILLLLVILAMPGGLVGAAKDLKRNILRRKALKQAGKEVK</sequence>
<feature type="transmembrane region" description="Helical" evidence="6">
    <location>
        <begin position="33"/>
        <end position="53"/>
    </location>
</feature>
<reference evidence="7 8" key="1">
    <citation type="submission" date="2020-08" db="EMBL/GenBank/DDBJ databases">
        <authorList>
            <person name="Liu C."/>
            <person name="Sun Q."/>
        </authorList>
    </citation>
    <scope>NUCLEOTIDE SEQUENCE [LARGE SCALE GENOMIC DNA]</scope>
    <source>
        <strain evidence="7 8">NSJ-38</strain>
    </source>
</reference>
<dbReference type="Proteomes" id="UP000515823">
    <property type="component" value="Chromosome"/>
</dbReference>
<dbReference type="RefSeq" id="WP_249304308.1">
    <property type="nucleotide sequence ID" value="NZ_CP060634.1"/>
</dbReference>
<feature type="transmembrane region" description="Helical" evidence="6">
    <location>
        <begin position="9"/>
        <end position="27"/>
    </location>
</feature>
<feature type="transmembrane region" description="Helical" evidence="6">
    <location>
        <begin position="65"/>
        <end position="82"/>
    </location>
</feature>
<protein>
    <submittedName>
        <fullName evidence="7">Branched-chain amino acid ABC transporter permease</fullName>
    </submittedName>
</protein>
<keyword evidence="2" id="KW-1003">Cell membrane</keyword>
<dbReference type="PANTHER" id="PTHR30482:SF10">
    <property type="entry name" value="HIGH-AFFINITY BRANCHED-CHAIN AMINO ACID TRANSPORT PROTEIN BRAE"/>
    <property type="match status" value="1"/>
</dbReference>
<name>A0A7G9G7A3_9FIRM</name>
<keyword evidence="5 6" id="KW-0472">Membrane</keyword>
<evidence type="ECO:0000256" key="4">
    <source>
        <dbReference type="ARBA" id="ARBA00022989"/>
    </source>
</evidence>
<dbReference type="CDD" id="cd06581">
    <property type="entry name" value="TM_PBP1_LivM_like"/>
    <property type="match status" value="1"/>
</dbReference>
<keyword evidence="4 6" id="KW-1133">Transmembrane helix</keyword>
<feature type="transmembrane region" description="Helical" evidence="6">
    <location>
        <begin position="248"/>
        <end position="275"/>
    </location>
</feature>
<accession>A0A7G9G7A3</accession>
<evidence type="ECO:0000313" key="8">
    <source>
        <dbReference type="Proteomes" id="UP000515823"/>
    </source>
</evidence>
<dbReference type="GO" id="GO:0005886">
    <property type="term" value="C:plasma membrane"/>
    <property type="evidence" value="ECO:0007669"/>
    <property type="project" value="UniProtKB-SubCell"/>
</dbReference>
<evidence type="ECO:0000256" key="6">
    <source>
        <dbReference type="SAM" id="Phobius"/>
    </source>
</evidence>
<feature type="transmembrane region" description="Helical" evidence="6">
    <location>
        <begin position="287"/>
        <end position="308"/>
    </location>
</feature>
<dbReference type="Pfam" id="PF02653">
    <property type="entry name" value="BPD_transp_2"/>
    <property type="match status" value="1"/>
</dbReference>